<dbReference type="InterPro" id="IPR002645">
    <property type="entry name" value="STAS_dom"/>
</dbReference>
<dbReference type="EMBL" id="FODS01000006">
    <property type="protein sequence ID" value="SEO54400.1"/>
    <property type="molecule type" value="Genomic_DNA"/>
</dbReference>
<dbReference type="AlphaFoldDB" id="A0A1H8QJI4"/>
<proteinExistence type="predicted"/>
<evidence type="ECO:0000256" key="1">
    <source>
        <dbReference type="SAM" id="MobiDB-lite"/>
    </source>
</evidence>
<dbReference type="RefSeq" id="WP_093117105.1">
    <property type="nucleotide sequence ID" value="NZ_FODS01000006.1"/>
</dbReference>
<evidence type="ECO:0000313" key="3">
    <source>
        <dbReference type="EMBL" id="SEO54400.1"/>
    </source>
</evidence>
<reference evidence="3 4" key="1">
    <citation type="submission" date="2016-10" db="EMBL/GenBank/DDBJ databases">
        <authorList>
            <person name="de Groot N.N."/>
        </authorList>
    </citation>
    <scope>NUCLEOTIDE SEQUENCE [LARGE SCALE GENOMIC DNA]</scope>
    <source>
        <strain evidence="3 4">DSM 27842</strain>
    </source>
</reference>
<gene>
    <name evidence="3" type="ORF">SAMN04490248_106192</name>
</gene>
<keyword evidence="4" id="KW-1185">Reference proteome</keyword>
<name>A0A1H8QJI4_9RHOB</name>
<dbReference type="PROSITE" id="PS50801">
    <property type="entry name" value="STAS"/>
    <property type="match status" value="1"/>
</dbReference>
<sequence length="130" mass="14058">MRAIMEESALQQDIQPDPSEANGVLTTTDNAETDAGARTPVHMELPGELGFAAAEEVAEAFEHLRDSPVVVDASKVSHLGALALQVILSAFLQWRRDSCDFRITAMSAAFEEGLTLLGISDDLKQEMVKT</sequence>
<evidence type="ECO:0000313" key="4">
    <source>
        <dbReference type="Proteomes" id="UP000198893"/>
    </source>
</evidence>
<dbReference type="STRING" id="569882.SAMN04490248_106192"/>
<dbReference type="Proteomes" id="UP000198893">
    <property type="component" value="Unassembled WGS sequence"/>
</dbReference>
<organism evidence="3 4">
    <name type="scientific">Salinihabitans flavidus</name>
    <dbReference type="NCBI Taxonomy" id="569882"/>
    <lineage>
        <taxon>Bacteria</taxon>
        <taxon>Pseudomonadati</taxon>
        <taxon>Pseudomonadota</taxon>
        <taxon>Alphaproteobacteria</taxon>
        <taxon>Rhodobacterales</taxon>
        <taxon>Roseobacteraceae</taxon>
        <taxon>Salinihabitans</taxon>
    </lineage>
</organism>
<accession>A0A1H8QJI4</accession>
<evidence type="ECO:0000259" key="2">
    <source>
        <dbReference type="PROSITE" id="PS50801"/>
    </source>
</evidence>
<dbReference type="SUPFAM" id="SSF52091">
    <property type="entry name" value="SpoIIaa-like"/>
    <property type="match status" value="1"/>
</dbReference>
<dbReference type="Gene3D" id="3.30.750.24">
    <property type="entry name" value="STAS domain"/>
    <property type="match status" value="1"/>
</dbReference>
<dbReference type="Pfam" id="PF13466">
    <property type="entry name" value="STAS_2"/>
    <property type="match status" value="1"/>
</dbReference>
<feature type="domain" description="STAS" evidence="2">
    <location>
        <begin position="43"/>
        <end position="130"/>
    </location>
</feature>
<dbReference type="InterPro" id="IPR036513">
    <property type="entry name" value="STAS_dom_sf"/>
</dbReference>
<protein>
    <submittedName>
        <fullName evidence="3">Anti-anti-sigma regulatory factor (Antagonist of anti-sigma factor)</fullName>
    </submittedName>
</protein>
<dbReference type="OrthoDB" id="7280289at2"/>
<feature type="region of interest" description="Disordered" evidence="1">
    <location>
        <begin position="1"/>
        <end position="37"/>
    </location>
</feature>
<dbReference type="InterPro" id="IPR058548">
    <property type="entry name" value="MlaB-like_STAS"/>
</dbReference>